<dbReference type="EMBL" id="QVLU01000011">
    <property type="protein sequence ID" value="RGE71262.1"/>
    <property type="molecule type" value="Genomic_DNA"/>
</dbReference>
<dbReference type="AlphaFoldDB" id="A0A3E3IW15"/>
<organism evidence="1 2">
    <name type="scientific">Eisenbergiella massiliensis</name>
    <dbReference type="NCBI Taxonomy" id="1720294"/>
    <lineage>
        <taxon>Bacteria</taxon>
        <taxon>Bacillati</taxon>
        <taxon>Bacillota</taxon>
        <taxon>Clostridia</taxon>
        <taxon>Lachnospirales</taxon>
        <taxon>Lachnospiraceae</taxon>
        <taxon>Eisenbergiella</taxon>
    </lineage>
</organism>
<dbReference type="Proteomes" id="UP000261166">
    <property type="component" value="Unassembled WGS sequence"/>
</dbReference>
<name>A0A3E3IW15_9FIRM</name>
<accession>A0A3E3IW15</accession>
<protein>
    <submittedName>
        <fullName evidence="1">Uncharacterized protein</fullName>
    </submittedName>
</protein>
<evidence type="ECO:0000313" key="1">
    <source>
        <dbReference type="EMBL" id="RGE71262.1"/>
    </source>
</evidence>
<sequence length="86" mass="9826">MRRDRQWRKRGTFIPEETRNIKKITCKVCGKAFYPKSEYFAKDRVISGGISAAMSGSSAEPEIYDAMDCPECGCQMVLKKRLQTVK</sequence>
<evidence type="ECO:0000313" key="2">
    <source>
        <dbReference type="Proteomes" id="UP000261166"/>
    </source>
</evidence>
<proteinExistence type="predicted"/>
<comment type="caution">
    <text evidence="1">The sequence shown here is derived from an EMBL/GenBank/DDBJ whole genome shotgun (WGS) entry which is preliminary data.</text>
</comment>
<reference evidence="1 2" key="1">
    <citation type="submission" date="2018-08" db="EMBL/GenBank/DDBJ databases">
        <title>A genome reference for cultivated species of the human gut microbiota.</title>
        <authorList>
            <person name="Zou Y."/>
            <person name="Xue W."/>
            <person name="Luo G."/>
        </authorList>
    </citation>
    <scope>NUCLEOTIDE SEQUENCE [LARGE SCALE GENOMIC DNA]</scope>
    <source>
        <strain evidence="1 2">AF26-4BH</strain>
    </source>
</reference>
<gene>
    <name evidence="1" type="ORF">DWY69_13810</name>
</gene>